<keyword evidence="18 27" id="KW-0408">Iron</keyword>
<evidence type="ECO:0000256" key="29">
    <source>
        <dbReference type="PIRSR" id="PIRSR000047-2"/>
    </source>
</evidence>
<dbReference type="InterPro" id="IPR002403">
    <property type="entry name" value="Cyt_P450_E_grp-IV"/>
</dbReference>
<keyword evidence="21" id="KW-0275">Fatty acid biosynthesis</keyword>
<keyword evidence="22" id="KW-0413">Isomerase</keyword>
<dbReference type="Gene3D" id="1.10.630.10">
    <property type="entry name" value="Cytochrome P450"/>
    <property type="match status" value="1"/>
</dbReference>
<evidence type="ECO:0000256" key="20">
    <source>
        <dbReference type="ARBA" id="ARBA00023136"/>
    </source>
</evidence>
<evidence type="ECO:0000256" key="18">
    <source>
        <dbReference type="ARBA" id="ARBA00023004"/>
    </source>
</evidence>
<evidence type="ECO:0000256" key="1">
    <source>
        <dbReference type="ARBA" id="ARBA00000463"/>
    </source>
</evidence>
<evidence type="ECO:0000256" key="6">
    <source>
        <dbReference type="ARBA" id="ARBA00012204"/>
    </source>
</evidence>
<dbReference type="Pfam" id="PF00067">
    <property type="entry name" value="p450"/>
    <property type="match status" value="1"/>
</dbReference>
<dbReference type="InterPro" id="IPR001128">
    <property type="entry name" value="Cyt_P450"/>
</dbReference>
<dbReference type="PIRSF" id="PIRSF000047">
    <property type="entry name" value="Cytochrome_CYPVIIA1"/>
    <property type="match status" value="1"/>
</dbReference>
<comment type="function">
    <text evidence="26">Catalyzes the biosynthesis and metabolism of eicosanoids. Catalyzes the isomerization of prostaglandin H2 to prostacyclin (= prostaglandin I2), a potent mediator of vasodilation and inhibitor of platelet aggregation. Additionally, displays dehydratase activity, toward hydroperoxyeicosatetraenoates (HPETEs), especially toward (15S)-hydroperoxy-(5Z,8Z,11Z,13E)-eicosatetraenoate (15(S)-HPETE).</text>
</comment>
<evidence type="ECO:0000256" key="25">
    <source>
        <dbReference type="ARBA" id="ARBA00033404"/>
    </source>
</evidence>
<evidence type="ECO:0000256" key="15">
    <source>
        <dbReference type="ARBA" id="ARBA00022824"/>
    </source>
</evidence>
<gene>
    <name evidence="31" type="ORF">PHYPO_G00103010</name>
</gene>
<feature type="binding site" description="axial binding residue" evidence="28">
    <location>
        <position position="444"/>
    </location>
    <ligand>
        <name>heme</name>
        <dbReference type="ChEBI" id="CHEBI:30413"/>
    </ligand>
    <ligandPart>
        <name>Fe</name>
        <dbReference type="ChEBI" id="CHEBI:18248"/>
    </ligandPart>
</feature>
<dbReference type="GO" id="GO:0001516">
    <property type="term" value="P:prostaglandin biosynthetic process"/>
    <property type="evidence" value="ECO:0007669"/>
    <property type="project" value="UniProtKB-KW"/>
</dbReference>
<feature type="binding site" evidence="29">
    <location>
        <position position="385"/>
    </location>
    <ligand>
        <name>substrate</name>
    </ligand>
</feature>
<evidence type="ECO:0000256" key="28">
    <source>
        <dbReference type="PIRSR" id="PIRSR000047-1"/>
    </source>
</evidence>
<evidence type="ECO:0000313" key="31">
    <source>
        <dbReference type="EMBL" id="KAB5584057.1"/>
    </source>
</evidence>
<protein>
    <recommendedName>
        <fullName evidence="8">Prostacyclin synthase</fullName>
        <ecNumber evidence="7">4.2.1.152</ecNumber>
        <ecNumber evidence="6">5.3.99.4</ecNumber>
    </recommendedName>
    <alternativeName>
        <fullName evidence="25">Hydroperoxy icosatetraenoate dehydratase</fullName>
    </alternativeName>
    <alternativeName>
        <fullName evidence="24">Prostaglandin I2 synthase</fullName>
    </alternativeName>
</protein>
<comment type="catalytic activity">
    <reaction evidence="2">
        <text>a hydroperoxyeicosatetraenoate = an oxoeicosatetraenoate + H2O</text>
        <dbReference type="Rhea" id="RHEA:55556"/>
        <dbReference type="ChEBI" id="CHEBI:15377"/>
        <dbReference type="ChEBI" id="CHEBI:59720"/>
        <dbReference type="ChEBI" id="CHEBI:131859"/>
        <dbReference type="EC" id="4.2.1.152"/>
    </reaction>
    <physiologicalReaction direction="left-to-right" evidence="2">
        <dbReference type="Rhea" id="RHEA:55557"/>
    </physiologicalReaction>
</comment>
<dbReference type="InterPro" id="IPR024204">
    <property type="entry name" value="Cyt_P450_CYP7A1-type"/>
</dbReference>
<evidence type="ECO:0000256" key="22">
    <source>
        <dbReference type="ARBA" id="ARBA00023235"/>
    </source>
</evidence>
<evidence type="ECO:0000256" key="12">
    <source>
        <dbReference type="ARBA" id="ARBA00022617"/>
    </source>
</evidence>
<dbReference type="AlphaFoldDB" id="A0A5N5PYT3"/>
<evidence type="ECO:0000256" key="3">
    <source>
        <dbReference type="ARBA" id="ARBA00001971"/>
    </source>
</evidence>
<evidence type="ECO:0000256" key="11">
    <source>
        <dbReference type="ARBA" id="ARBA00022585"/>
    </source>
</evidence>
<dbReference type="EMBL" id="VFJC01000003">
    <property type="protein sequence ID" value="KAB5584057.1"/>
    <property type="molecule type" value="Genomic_DNA"/>
</dbReference>
<dbReference type="PANTHER" id="PTHR24306:SF4">
    <property type="entry name" value="PROSTACYCLIN SYNTHASE"/>
    <property type="match status" value="1"/>
</dbReference>
<evidence type="ECO:0000256" key="4">
    <source>
        <dbReference type="ARBA" id="ARBA00004389"/>
    </source>
</evidence>
<keyword evidence="11" id="KW-0643">Prostaglandin biosynthesis</keyword>
<evidence type="ECO:0000256" key="9">
    <source>
        <dbReference type="ARBA" id="ARBA00022501"/>
    </source>
</evidence>
<dbReference type="PRINTS" id="PR00465">
    <property type="entry name" value="EP450IV"/>
</dbReference>
<comment type="caution">
    <text evidence="31">The sequence shown here is derived from an EMBL/GenBank/DDBJ whole genome shotgun (WGS) entry which is preliminary data.</text>
</comment>
<dbReference type="GO" id="GO:0008116">
    <property type="term" value="F:prostaglandin-I synthase activity"/>
    <property type="evidence" value="ECO:0007669"/>
    <property type="project" value="UniProtKB-EC"/>
</dbReference>
<dbReference type="PANTHER" id="PTHR24306">
    <property type="match status" value="1"/>
</dbReference>
<evidence type="ECO:0000256" key="14">
    <source>
        <dbReference type="ARBA" id="ARBA00022723"/>
    </source>
</evidence>
<name>A0A5N5PYT3_PANHP</name>
<feature type="binding site" evidence="29">
    <location>
        <position position="129"/>
    </location>
    <ligand>
        <name>substrate</name>
    </ligand>
</feature>
<evidence type="ECO:0000256" key="16">
    <source>
        <dbReference type="ARBA" id="ARBA00022832"/>
    </source>
</evidence>
<evidence type="ECO:0000313" key="32">
    <source>
        <dbReference type="Proteomes" id="UP000327468"/>
    </source>
</evidence>
<evidence type="ECO:0000256" key="8">
    <source>
        <dbReference type="ARBA" id="ARBA00017409"/>
    </source>
</evidence>
<dbReference type="InterPro" id="IPR036396">
    <property type="entry name" value="Cyt_P450_sf"/>
</dbReference>
<evidence type="ECO:0000256" key="24">
    <source>
        <dbReference type="ARBA" id="ARBA00031205"/>
    </source>
</evidence>
<evidence type="ECO:0000256" key="23">
    <source>
        <dbReference type="ARBA" id="ARBA00023239"/>
    </source>
</evidence>
<dbReference type="SUPFAM" id="SSF48264">
    <property type="entry name" value="Cytochrome P450"/>
    <property type="match status" value="1"/>
</dbReference>
<evidence type="ECO:0000256" key="26">
    <source>
        <dbReference type="ARBA" id="ARBA00045141"/>
    </source>
</evidence>
<feature type="binding site" evidence="29">
    <location>
        <position position="301"/>
    </location>
    <ligand>
        <name>substrate</name>
    </ligand>
</feature>
<evidence type="ECO:0000256" key="19">
    <source>
        <dbReference type="ARBA" id="ARBA00023098"/>
    </source>
</evidence>
<keyword evidence="16" id="KW-0276">Fatty acid metabolism</keyword>
<dbReference type="GO" id="GO:0016705">
    <property type="term" value="F:oxidoreductase activity, acting on paired donors, with incorporation or reduction of molecular oxygen"/>
    <property type="evidence" value="ECO:0007669"/>
    <property type="project" value="InterPro"/>
</dbReference>
<evidence type="ECO:0000256" key="2">
    <source>
        <dbReference type="ARBA" id="ARBA00001719"/>
    </source>
</evidence>
<dbReference type="GO" id="GO:0106256">
    <property type="term" value="F:hydroperoxy icosatetraenoate dehydratase activity"/>
    <property type="evidence" value="ECO:0007669"/>
    <property type="project" value="UniProtKB-EC"/>
</dbReference>
<evidence type="ECO:0000256" key="13">
    <source>
        <dbReference type="ARBA" id="ARBA00022692"/>
    </source>
</evidence>
<dbReference type="GO" id="GO:0020037">
    <property type="term" value="F:heme binding"/>
    <property type="evidence" value="ECO:0007669"/>
    <property type="project" value="InterPro"/>
</dbReference>
<proteinExistence type="inferred from homology"/>
<keyword evidence="20 27" id="KW-0472">Membrane</keyword>
<evidence type="ECO:0000256" key="5">
    <source>
        <dbReference type="ARBA" id="ARBA00010617"/>
    </source>
</evidence>
<evidence type="ECO:0000256" key="27">
    <source>
        <dbReference type="PIRNR" id="PIRNR000047"/>
    </source>
</evidence>
<dbReference type="Proteomes" id="UP000327468">
    <property type="component" value="Chromosome 2"/>
</dbReference>
<comment type="subcellular location">
    <subcellularLocation>
        <location evidence="4">Endoplasmic reticulum membrane</location>
        <topology evidence="4">Single-pass membrane protein</topology>
    </subcellularLocation>
</comment>
<organism evidence="31 32">
    <name type="scientific">Pangasianodon hypophthalmus</name>
    <name type="common">Striped catfish</name>
    <name type="synonym">Helicophagus hypophthalmus</name>
    <dbReference type="NCBI Taxonomy" id="310915"/>
    <lineage>
        <taxon>Eukaryota</taxon>
        <taxon>Metazoa</taxon>
        <taxon>Chordata</taxon>
        <taxon>Craniata</taxon>
        <taxon>Vertebrata</taxon>
        <taxon>Euteleostomi</taxon>
        <taxon>Actinopterygii</taxon>
        <taxon>Neopterygii</taxon>
        <taxon>Teleostei</taxon>
        <taxon>Ostariophysi</taxon>
        <taxon>Siluriformes</taxon>
        <taxon>Pangasiidae</taxon>
        <taxon>Pangasianodon</taxon>
    </lineage>
</organism>
<reference evidence="31 32" key="1">
    <citation type="submission" date="2019-06" db="EMBL/GenBank/DDBJ databases">
        <title>A chromosome-scale genome assembly of the striped catfish, Pangasianodon hypophthalmus.</title>
        <authorList>
            <person name="Wen M."/>
            <person name="Zahm M."/>
            <person name="Roques C."/>
            <person name="Cabau C."/>
            <person name="Klopp C."/>
            <person name="Donnadieu C."/>
            <person name="Jouanno E."/>
            <person name="Avarre J.-C."/>
            <person name="Campet M."/>
            <person name="Ha T.T.T."/>
            <person name="Dugue R."/>
            <person name="Lampietro C."/>
            <person name="Louis A."/>
            <person name="Herpin A."/>
            <person name="Echchiki A."/>
            <person name="Berthelot C."/>
            <person name="Parey E."/>
            <person name="Roest-Crollius H."/>
            <person name="Braasch I."/>
            <person name="Postlethwait J."/>
            <person name="Bobe J."/>
            <person name="Montfort J."/>
            <person name="Bouchez O."/>
            <person name="Begum T."/>
            <person name="Schartl M."/>
            <person name="Guiguen Y."/>
        </authorList>
    </citation>
    <scope>NUCLEOTIDE SEQUENCE [LARGE SCALE GENOMIC DNA]</scope>
    <source>
        <strain evidence="31 32">Indonesia</strain>
        <tissue evidence="31">Blood</tissue>
    </source>
</reference>
<feature type="transmembrane region" description="Helical" evidence="30">
    <location>
        <begin position="22"/>
        <end position="44"/>
    </location>
</feature>
<dbReference type="EC" id="4.2.1.152" evidence="7"/>
<evidence type="ECO:0000256" key="7">
    <source>
        <dbReference type="ARBA" id="ARBA00013084"/>
    </source>
</evidence>
<evidence type="ECO:0000256" key="21">
    <source>
        <dbReference type="ARBA" id="ARBA00023160"/>
    </source>
</evidence>
<dbReference type="GO" id="GO:0005789">
    <property type="term" value="C:endoplasmic reticulum membrane"/>
    <property type="evidence" value="ECO:0007669"/>
    <property type="project" value="UniProtKB-SubCell"/>
</dbReference>
<dbReference type="GO" id="GO:0004497">
    <property type="term" value="F:monooxygenase activity"/>
    <property type="evidence" value="ECO:0007669"/>
    <property type="project" value="InterPro"/>
</dbReference>
<evidence type="ECO:0000256" key="30">
    <source>
        <dbReference type="SAM" id="Phobius"/>
    </source>
</evidence>
<evidence type="ECO:0000256" key="10">
    <source>
        <dbReference type="ARBA" id="ARBA00022516"/>
    </source>
</evidence>
<comment type="catalytic activity">
    <reaction evidence="1">
        <text>prostaglandin H2 = prostaglandin I2</text>
        <dbReference type="Rhea" id="RHEA:23580"/>
        <dbReference type="ChEBI" id="CHEBI:57403"/>
        <dbReference type="ChEBI" id="CHEBI:57405"/>
        <dbReference type="EC" id="5.3.99.4"/>
    </reaction>
    <physiologicalReaction direction="left-to-right" evidence="1">
        <dbReference type="Rhea" id="RHEA:23581"/>
    </physiologicalReaction>
</comment>
<keyword evidence="15 27" id="KW-0256">Endoplasmic reticulum</keyword>
<feature type="binding site" evidence="29">
    <location>
        <position position="135"/>
    </location>
    <ligand>
        <name>substrate</name>
    </ligand>
</feature>
<keyword evidence="14 27" id="KW-0479">Metal-binding</keyword>
<keyword evidence="13 30" id="KW-0812">Transmembrane</keyword>
<keyword evidence="12 27" id="KW-0349">Heme</keyword>
<keyword evidence="19" id="KW-0443">Lipid metabolism</keyword>
<dbReference type="EC" id="5.3.99.4" evidence="6"/>
<keyword evidence="32" id="KW-1185">Reference proteome</keyword>
<comment type="cofactor">
    <cofactor evidence="3 27 28">
        <name>heme</name>
        <dbReference type="ChEBI" id="CHEBI:30413"/>
    </cofactor>
</comment>
<sequence>MRSHAVYKHSNFPEQKDAARELYGMTWTLVLVLLGVLSAVIVLYTRRTRQRNEPPLDKGRVPWLGHALEFGKDAAKFLTQMKDKHGDIFTVCVAGHYVTVLLDSNCYDAVLADTQSLDLTRYSQLLMDRIFNLQLPNHNPVSERNRVDQYFKGCNLSRLCSSMQNNLQLLMASVNTKNPTEWKKDRLFDFCYSLLFKAGYQTLFITENNNSAEFTEVYEEFRRFDKILPKLARRSAHRDELKVASSARKRLWELLCPNWFSTEAVAQSWMQTYLQHLEEQGLDRQTQRRAMLLQLWVTQGNAGPAAFWLLGFLLTHPEALKAVKEEMRSLQHLPLDKIEDTPVLNSVLKETLRLRAAALITRDVMQDKTVKLSNGQEYVLRHGDRLCIFPFLSPQMDPQIHHEPEKFKFDRFLNSDGTEKSKFCKEGLRMNYGTMPWGARSNLCPGRNFAVCALKKFVLMILTQFDLELCDCNACMPPVDPNRYGFGMLQPDGDLEIRYRLKKRIA</sequence>
<keyword evidence="10" id="KW-0444">Lipid biosynthesis</keyword>
<evidence type="ECO:0000256" key="17">
    <source>
        <dbReference type="ARBA" id="ARBA00022989"/>
    </source>
</evidence>
<comment type="similarity">
    <text evidence="5 27">Belongs to the cytochrome P450 family.</text>
</comment>
<keyword evidence="23" id="KW-0456">Lyase</keyword>
<dbReference type="GO" id="GO:0005506">
    <property type="term" value="F:iron ion binding"/>
    <property type="evidence" value="ECO:0007669"/>
    <property type="project" value="InterPro"/>
</dbReference>
<keyword evidence="9" id="KW-0644">Prostaglandin metabolism</keyword>
<accession>A0A5N5PYT3</accession>
<keyword evidence="17 30" id="KW-1133">Transmembrane helix</keyword>